<evidence type="ECO:0000256" key="3">
    <source>
        <dbReference type="ARBA" id="ARBA00022729"/>
    </source>
</evidence>
<protein>
    <recommendedName>
        <fullName evidence="2">peptidylprolyl isomerase</fullName>
        <ecNumber evidence="2">5.2.1.8</ecNumber>
    </recommendedName>
</protein>
<dbReference type="InterPro" id="IPR046357">
    <property type="entry name" value="PPIase_dom_sf"/>
</dbReference>
<feature type="domain" description="PpiC" evidence="9">
    <location>
        <begin position="244"/>
        <end position="354"/>
    </location>
</feature>
<comment type="catalytic activity">
    <reaction evidence="1">
        <text>[protein]-peptidylproline (omega=180) = [protein]-peptidylproline (omega=0)</text>
        <dbReference type="Rhea" id="RHEA:16237"/>
        <dbReference type="Rhea" id="RHEA-COMP:10747"/>
        <dbReference type="Rhea" id="RHEA-COMP:10748"/>
        <dbReference type="ChEBI" id="CHEBI:83833"/>
        <dbReference type="ChEBI" id="CHEBI:83834"/>
        <dbReference type="EC" id="5.2.1.8"/>
    </reaction>
</comment>
<evidence type="ECO:0000256" key="7">
    <source>
        <dbReference type="SAM" id="MobiDB-lite"/>
    </source>
</evidence>
<evidence type="ECO:0000313" key="10">
    <source>
        <dbReference type="EMBL" id="AEV28894.1"/>
    </source>
</evidence>
<keyword evidence="11" id="KW-1185">Reference proteome</keyword>
<dbReference type="RefSeq" id="WP_014269743.1">
    <property type="nucleotide sequence ID" value="NC_016633.1"/>
</dbReference>
<sequence length="533" mass="58100">MGTKRFMMSSNDDTTEKKTDGVSKENKSVTIKKNGDGAKDQKAMAIKPKKKVTIGWVMGMIILILIAISFVLAPAIEALVGRNQSNEIVFGQYGKDNIKYTSNNYFYDQVQSYASQYKTTDGNSTQTLYQIWKSAYDSTVIFTAVNQMAKKLNIIAADEVVNRAIINSGSYNKDGKFDVDTFQKASAETKASIDRSIRRAVPYQIVVDDIGSVLSSEAEADYVSAMSADNRTFRYVSLDASLYPDQKASEYALMNKQLFYSMDLSVISVETEEEATTLASAIASGEKTFEAAATESSKDSYAEAEGKVGNIFYYGLLPNIKDAEKATQFLTAKSGDVIGPVESNSGWALYRLNSDPEEADYTNPATLSSVKAYLAYNDEAIISDYLSSLADQFAADAANGFDEAAEKANLTVNEVGATPLNISSSQYLNSFTNTDAKGLLASVATDEATGKLLFSEPVGSIVKPIKNGSAYLVVKVETETQDEGMSNYVKMFYNYLSSSQNQQDLAQAVFASDNFKDNFLTTFLNVIIGNSSN</sequence>
<dbReference type="EC" id="5.2.1.8" evidence="2"/>
<dbReference type="SUPFAM" id="SSF109998">
    <property type="entry name" value="Triger factor/SurA peptide-binding domain-like"/>
    <property type="match status" value="1"/>
</dbReference>
<proteinExistence type="predicted"/>
<keyword evidence="8" id="KW-1133">Transmembrane helix</keyword>
<name>G8QS33_SPHPG</name>
<keyword evidence="4 6" id="KW-0697">Rotamase</keyword>
<evidence type="ECO:0000256" key="4">
    <source>
        <dbReference type="ARBA" id="ARBA00023110"/>
    </source>
</evidence>
<evidence type="ECO:0000313" key="11">
    <source>
        <dbReference type="Proteomes" id="UP000005632"/>
    </source>
</evidence>
<evidence type="ECO:0000259" key="9">
    <source>
        <dbReference type="PROSITE" id="PS50198"/>
    </source>
</evidence>
<evidence type="ECO:0000256" key="2">
    <source>
        <dbReference type="ARBA" id="ARBA00013194"/>
    </source>
</evidence>
<dbReference type="InterPro" id="IPR050245">
    <property type="entry name" value="PrsA_foldase"/>
</dbReference>
<dbReference type="Gene3D" id="3.10.50.40">
    <property type="match status" value="1"/>
</dbReference>
<dbReference type="PANTHER" id="PTHR47245:SF1">
    <property type="entry name" value="FOLDASE PROTEIN PRSA"/>
    <property type="match status" value="1"/>
</dbReference>
<reference evidence="10 11" key="1">
    <citation type="submission" date="2011-11" db="EMBL/GenBank/DDBJ databases">
        <title>Complete sequence of Spirochaeta sp. grapes.</title>
        <authorList>
            <consortium name="US DOE Joint Genome Institute"/>
            <person name="Lucas S."/>
            <person name="Han J."/>
            <person name="Lapidus A."/>
            <person name="Cheng J.-F."/>
            <person name="Goodwin L."/>
            <person name="Pitluck S."/>
            <person name="Peters L."/>
            <person name="Ovchinnikova G."/>
            <person name="Munk A.C."/>
            <person name="Detter J.C."/>
            <person name="Han C."/>
            <person name="Tapia R."/>
            <person name="Land M."/>
            <person name="Hauser L."/>
            <person name="Kyrpides N."/>
            <person name="Ivanova N."/>
            <person name="Pagani I."/>
            <person name="Ritalahtilisa K."/>
            <person name="Loeffler F."/>
            <person name="Woyke T."/>
        </authorList>
    </citation>
    <scope>NUCLEOTIDE SEQUENCE [LARGE SCALE GENOMIC DNA]</scope>
    <source>
        <strain evidence="11">ATCC BAA-1885 / DSM 22778 / Grapes</strain>
    </source>
</reference>
<evidence type="ECO:0000256" key="8">
    <source>
        <dbReference type="SAM" id="Phobius"/>
    </source>
</evidence>
<keyword evidence="8" id="KW-0472">Membrane</keyword>
<dbReference type="EMBL" id="CP003155">
    <property type="protein sequence ID" value="AEV28894.1"/>
    <property type="molecule type" value="Genomic_DNA"/>
</dbReference>
<dbReference type="SUPFAM" id="SSF54534">
    <property type="entry name" value="FKBP-like"/>
    <property type="match status" value="1"/>
</dbReference>
<dbReference type="eggNOG" id="COG0760">
    <property type="taxonomic scope" value="Bacteria"/>
</dbReference>
<organism evidence="10 11">
    <name type="scientific">Sphaerochaeta pleomorpha (strain ATCC BAA-1885 / DSM 22778 / Grapes)</name>
    <dbReference type="NCBI Taxonomy" id="158190"/>
    <lineage>
        <taxon>Bacteria</taxon>
        <taxon>Pseudomonadati</taxon>
        <taxon>Spirochaetota</taxon>
        <taxon>Spirochaetia</taxon>
        <taxon>Spirochaetales</taxon>
        <taxon>Sphaerochaetaceae</taxon>
        <taxon>Sphaerochaeta</taxon>
    </lineage>
</organism>
<dbReference type="KEGG" id="sgp:SpiGrapes_1071"/>
<dbReference type="InterPro" id="IPR000297">
    <property type="entry name" value="PPIase_PpiC"/>
</dbReference>
<dbReference type="AlphaFoldDB" id="G8QS33"/>
<dbReference type="STRING" id="158190.SpiGrapes_1071"/>
<keyword evidence="3" id="KW-0732">Signal</keyword>
<dbReference type="GO" id="GO:0003755">
    <property type="term" value="F:peptidyl-prolyl cis-trans isomerase activity"/>
    <property type="evidence" value="ECO:0007669"/>
    <property type="project" value="UniProtKB-KW"/>
</dbReference>
<keyword evidence="8" id="KW-0812">Transmembrane</keyword>
<dbReference type="PANTHER" id="PTHR47245">
    <property type="entry name" value="PEPTIDYLPROLYL ISOMERASE"/>
    <property type="match status" value="1"/>
</dbReference>
<dbReference type="OrthoDB" id="367571at2"/>
<evidence type="ECO:0000256" key="6">
    <source>
        <dbReference type="PROSITE-ProRule" id="PRU00278"/>
    </source>
</evidence>
<evidence type="ECO:0000256" key="1">
    <source>
        <dbReference type="ARBA" id="ARBA00000971"/>
    </source>
</evidence>
<feature type="region of interest" description="Disordered" evidence="7">
    <location>
        <begin position="1"/>
        <end position="35"/>
    </location>
</feature>
<dbReference type="InterPro" id="IPR027304">
    <property type="entry name" value="Trigger_fact/SurA_dom_sf"/>
</dbReference>
<dbReference type="Proteomes" id="UP000005632">
    <property type="component" value="Chromosome"/>
</dbReference>
<dbReference type="HOGENOM" id="CLU_038047_0_0_12"/>
<feature type="transmembrane region" description="Helical" evidence="8">
    <location>
        <begin position="54"/>
        <end position="76"/>
    </location>
</feature>
<dbReference type="PROSITE" id="PS50198">
    <property type="entry name" value="PPIC_PPIASE_2"/>
    <property type="match status" value="1"/>
</dbReference>
<dbReference type="Pfam" id="PF00639">
    <property type="entry name" value="Rotamase"/>
    <property type="match status" value="1"/>
</dbReference>
<feature type="compositionally biased region" description="Basic and acidic residues" evidence="7">
    <location>
        <begin position="14"/>
        <end position="35"/>
    </location>
</feature>
<accession>G8QS33</accession>
<evidence type="ECO:0000256" key="5">
    <source>
        <dbReference type="ARBA" id="ARBA00023235"/>
    </source>
</evidence>
<dbReference type="Pfam" id="PF13624">
    <property type="entry name" value="SurA_N_3"/>
    <property type="match status" value="1"/>
</dbReference>
<gene>
    <name evidence="10" type="ordered locus">SpiGrapes_1071</name>
</gene>
<keyword evidence="5 6" id="KW-0413">Isomerase</keyword>